<keyword evidence="1" id="KW-1133">Transmembrane helix</keyword>
<accession>A0ABP9RAV7</accession>
<evidence type="ECO:0000256" key="1">
    <source>
        <dbReference type="SAM" id="Phobius"/>
    </source>
</evidence>
<evidence type="ECO:0000313" key="3">
    <source>
        <dbReference type="Proteomes" id="UP001428817"/>
    </source>
</evidence>
<comment type="caution">
    <text evidence="2">The sequence shown here is derived from an EMBL/GenBank/DDBJ whole genome shotgun (WGS) entry which is preliminary data.</text>
</comment>
<feature type="transmembrane region" description="Helical" evidence="1">
    <location>
        <begin position="89"/>
        <end position="109"/>
    </location>
</feature>
<dbReference type="RefSeq" id="WP_185061481.1">
    <property type="nucleotide sequence ID" value="NZ_BAABJP010000061.1"/>
</dbReference>
<evidence type="ECO:0008006" key="4">
    <source>
        <dbReference type="Google" id="ProtNLM"/>
    </source>
</evidence>
<reference evidence="3" key="1">
    <citation type="journal article" date="2019" name="Int. J. Syst. Evol. Microbiol.">
        <title>The Global Catalogue of Microorganisms (GCM) 10K type strain sequencing project: providing services to taxonomists for standard genome sequencing and annotation.</title>
        <authorList>
            <consortium name="The Broad Institute Genomics Platform"/>
            <consortium name="The Broad Institute Genome Sequencing Center for Infectious Disease"/>
            <person name="Wu L."/>
            <person name="Ma J."/>
        </authorList>
    </citation>
    <scope>NUCLEOTIDE SEQUENCE [LARGE SCALE GENOMIC DNA]</scope>
    <source>
        <strain evidence="3">JCM 18303</strain>
    </source>
</reference>
<feature type="transmembrane region" description="Helical" evidence="1">
    <location>
        <begin position="60"/>
        <end position="77"/>
    </location>
</feature>
<dbReference type="EMBL" id="BAABJP010000061">
    <property type="protein sequence ID" value="GAA5174256.1"/>
    <property type="molecule type" value="Genomic_DNA"/>
</dbReference>
<organism evidence="2 3">
    <name type="scientific">Pseudonocardia eucalypti</name>
    <dbReference type="NCBI Taxonomy" id="648755"/>
    <lineage>
        <taxon>Bacteria</taxon>
        <taxon>Bacillati</taxon>
        <taxon>Actinomycetota</taxon>
        <taxon>Actinomycetes</taxon>
        <taxon>Pseudonocardiales</taxon>
        <taxon>Pseudonocardiaceae</taxon>
        <taxon>Pseudonocardia</taxon>
    </lineage>
</organism>
<proteinExistence type="predicted"/>
<protein>
    <recommendedName>
        <fullName evidence="4">Holin</fullName>
    </recommendedName>
</protein>
<keyword evidence="1" id="KW-0812">Transmembrane</keyword>
<keyword evidence="3" id="KW-1185">Reference proteome</keyword>
<sequence>MEEFKVALVLPEREGLKKLVDDLSQIVAALLTGHLGYIAFSGEEARKNSLEAARDRLFNVVRSVVIAVIPVGLLLGLRSIQPLLDPQIMGWANLGVFGWCCLWLLSACAGKSPPQMLAVINQFTVTARSLVSGADISDKEK</sequence>
<name>A0ABP9RAV7_9PSEU</name>
<gene>
    <name evidence="2" type="ORF">GCM10023321_77630</name>
</gene>
<dbReference type="Proteomes" id="UP001428817">
    <property type="component" value="Unassembled WGS sequence"/>
</dbReference>
<keyword evidence="1" id="KW-0472">Membrane</keyword>
<evidence type="ECO:0000313" key="2">
    <source>
        <dbReference type="EMBL" id="GAA5174256.1"/>
    </source>
</evidence>